<dbReference type="AlphaFoldDB" id="A0A5J5B978"/>
<reference evidence="2 3" key="1">
    <citation type="submission" date="2019-09" db="EMBL/GenBank/DDBJ databases">
        <title>A chromosome-level genome assembly of the Chinese tupelo Nyssa sinensis.</title>
        <authorList>
            <person name="Yang X."/>
            <person name="Kang M."/>
            <person name="Yang Y."/>
            <person name="Xiong H."/>
            <person name="Wang M."/>
            <person name="Zhang Z."/>
            <person name="Wang Z."/>
            <person name="Wu H."/>
            <person name="Ma T."/>
            <person name="Liu J."/>
            <person name="Xi Z."/>
        </authorList>
    </citation>
    <scope>NUCLEOTIDE SEQUENCE [LARGE SCALE GENOMIC DNA]</scope>
    <source>
        <strain evidence="2">J267</strain>
        <tissue evidence="2">Leaf</tissue>
    </source>
</reference>
<feature type="domain" description="PORR" evidence="1">
    <location>
        <begin position="106"/>
        <end position="143"/>
    </location>
</feature>
<gene>
    <name evidence="2" type="ORF">F0562_025830</name>
</gene>
<feature type="domain" description="PORR" evidence="1">
    <location>
        <begin position="32"/>
        <end position="105"/>
    </location>
</feature>
<evidence type="ECO:0000313" key="2">
    <source>
        <dbReference type="EMBL" id="KAA8539138.1"/>
    </source>
</evidence>
<evidence type="ECO:0000313" key="3">
    <source>
        <dbReference type="Proteomes" id="UP000325577"/>
    </source>
</evidence>
<dbReference type="PANTHER" id="PTHR31476:SF8">
    <property type="entry name" value="EXPRESSED PROTEIN"/>
    <property type="match status" value="1"/>
</dbReference>
<dbReference type="Proteomes" id="UP000325577">
    <property type="component" value="Linkage Group LG14"/>
</dbReference>
<name>A0A5J5B978_9ASTE</name>
<organism evidence="2 3">
    <name type="scientific">Nyssa sinensis</name>
    <dbReference type="NCBI Taxonomy" id="561372"/>
    <lineage>
        <taxon>Eukaryota</taxon>
        <taxon>Viridiplantae</taxon>
        <taxon>Streptophyta</taxon>
        <taxon>Embryophyta</taxon>
        <taxon>Tracheophyta</taxon>
        <taxon>Spermatophyta</taxon>
        <taxon>Magnoliopsida</taxon>
        <taxon>eudicotyledons</taxon>
        <taxon>Gunneridae</taxon>
        <taxon>Pentapetalae</taxon>
        <taxon>asterids</taxon>
        <taxon>Cornales</taxon>
        <taxon>Nyssaceae</taxon>
        <taxon>Nyssa</taxon>
    </lineage>
</organism>
<keyword evidence="3" id="KW-1185">Reference proteome</keyword>
<dbReference type="OrthoDB" id="1929112at2759"/>
<accession>A0A5J5B978</accession>
<dbReference type="EMBL" id="CM018037">
    <property type="protein sequence ID" value="KAA8539138.1"/>
    <property type="molecule type" value="Genomic_DNA"/>
</dbReference>
<proteinExistence type="predicted"/>
<dbReference type="GO" id="GO:0003723">
    <property type="term" value="F:RNA binding"/>
    <property type="evidence" value="ECO:0007669"/>
    <property type="project" value="InterPro"/>
</dbReference>
<dbReference type="PANTHER" id="PTHR31476">
    <property type="entry name" value="PROTEIN WHAT'S THIS FACTOR 1 HOMOLOG, CHLOROPLASTIC"/>
    <property type="match status" value="1"/>
</dbReference>
<evidence type="ECO:0000259" key="1">
    <source>
        <dbReference type="Pfam" id="PF11955"/>
    </source>
</evidence>
<protein>
    <recommendedName>
        <fullName evidence="1">PORR domain-containing protein</fullName>
    </recommendedName>
</protein>
<dbReference type="Pfam" id="PF11955">
    <property type="entry name" value="PORR"/>
    <property type="match status" value="2"/>
</dbReference>
<dbReference type="InterPro" id="IPR021099">
    <property type="entry name" value="PORR_domain"/>
</dbReference>
<sequence>MRLSIGNLFLGIPIGLSLNWKKIVLGVSELKDHSLELLSISFPMKCLPNYKKVYRYGGKINHFHKRLYMSPYADARGLKAGSQELDKRAVAVMHELLSFTIEKRLGKRFSVFLTEAYEGSELIEKCLLVLWKEKFQSLIDYRERKKKIKTYDGLLDIEDEDFFGSVFDDNSVHVEPEQEEMISDLEDDSLTGNYEIEI</sequence>
<dbReference type="InterPro" id="IPR045040">
    <property type="entry name" value="PORR_fam"/>
</dbReference>